<evidence type="ECO:0000313" key="2">
    <source>
        <dbReference type="EMBL" id="EUJ27356.1"/>
    </source>
</evidence>
<organism evidence="2 3">
    <name type="scientific">Listeria cornellensis FSL F6-0969</name>
    <dbReference type="NCBI Taxonomy" id="1265820"/>
    <lineage>
        <taxon>Bacteria</taxon>
        <taxon>Bacillati</taxon>
        <taxon>Bacillota</taxon>
        <taxon>Bacilli</taxon>
        <taxon>Bacillales</taxon>
        <taxon>Listeriaceae</taxon>
        <taxon>Listeria</taxon>
    </lineage>
</organism>
<dbReference type="OrthoDB" id="1707979at2"/>
<name>W7BVL5_9LIST</name>
<dbReference type="InterPro" id="IPR007731">
    <property type="entry name" value="DUF669"/>
</dbReference>
<dbReference type="Proteomes" id="UP000019254">
    <property type="component" value="Unassembled WGS sequence"/>
</dbReference>
<gene>
    <name evidence="2" type="ORF">PCORN_13542</name>
</gene>
<feature type="region of interest" description="Disordered" evidence="1">
    <location>
        <begin position="197"/>
        <end position="256"/>
    </location>
</feature>
<accession>W7BVL5</accession>
<feature type="compositionally biased region" description="Polar residues" evidence="1">
    <location>
        <begin position="223"/>
        <end position="233"/>
    </location>
</feature>
<evidence type="ECO:0000313" key="3">
    <source>
        <dbReference type="Proteomes" id="UP000019254"/>
    </source>
</evidence>
<reference evidence="2 3" key="1">
    <citation type="journal article" date="2014" name="Int. J. Syst. Evol. Microbiol.">
        <title>Listeria floridensis sp. nov., Listeria aquatica sp. nov., Listeria cornellensis sp. nov., Listeria riparia sp. nov. and Listeria grandensis sp. nov., from agricultural and natural environments.</title>
        <authorList>
            <person name="den Bakker H.C."/>
            <person name="Warchocki S."/>
            <person name="Wright E.M."/>
            <person name="Allred A.F."/>
            <person name="Ahlstrom C."/>
            <person name="Manuel C.S."/>
            <person name="Stasiewicz M.J."/>
            <person name="Burrell A."/>
            <person name="Roof S."/>
            <person name="Strawn L."/>
            <person name="Fortes E.D."/>
            <person name="Nightingale K.K."/>
            <person name="Kephart D."/>
            <person name="Wiedmann M."/>
        </authorList>
    </citation>
    <scope>NUCLEOTIDE SEQUENCE [LARGE SCALE GENOMIC DNA]</scope>
    <source>
        <strain evidence="3">FSL F6-969</strain>
    </source>
</reference>
<feature type="compositionally biased region" description="Pro residues" evidence="1">
    <location>
        <begin position="208"/>
        <end position="218"/>
    </location>
</feature>
<dbReference type="EMBL" id="AODE01000026">
    <property type="protein sequence ID" value="EUJ27356.1"/>
    <property type="molecule type" value="Genomic_DNA"/>
</dbReference>
<dbReference type="Pfam" id="PF05037">
    <property type="entry name" value="DUF669"/>
    <property type="match status" value="1"/>
</dbReference>
<comment type="caution">
    <text evidence="2">The sequence shown here is derived from an EMBL/GenBank/DDBJ whole genome shotgun (WGS) entry which is preliminary data.</text>
</comment>
<proteinExistence type="predicted"/>
<evidence type="ECO:0008006" key="4">
    <source>
        <dbReference type="Google" id="ProtNLM"/>
    </source>
</evidence>
<sequence>MAIFTTDHNNTGFERVQPGTYEVYAHDFQVSQARSGNQVLNMFYTIREDVIQPHQGNKISYDQFTLTEKAEWRFNAALKSAGVPHGVPYESLEQIGTALINKDLKVIVEMEKPDPANPNKKLYPQIVEFHQTEQPNTHNRPAPTLVLAYQQPAYNQGQNNNSNGFNPGQVYNHAHHLQGQPAMPPQQQQGYNSAAFGAPAYQPQSAPVTPPPFPPAPAPNAAQGNATGTQQSFMMPPKEEPKKGGLTIDPNDLPFM</sequence>
<dbReference type="AlphaFoldDB" id="W7BVL5"/>
<dbReference type="PATRIC" id="fig|1265820.5.peg.2668"/>
<evidence type="ECO:0000256" key="1">
    <source>
        <dbReference type="SAM" id="MobiDB-lite"/>
    </source>
</evidence>
<keyword evidence="3" id="KW-1185">Reference proteome</keyword>
<dbReference type="RefSeq" id="WP_051999424.1">
    <property type="nucleotide sequence ID" value="NZ_AODE01000026.1"/>
</dbReference>
<protein>
    <recommendedName>
        <fullName evidence="4">DUF669 domain-containing protein</fullName>
    </recommendedName>
</protein>
<dbReference type="STRING" id="1265820.PCORN_13542"/>